<evidence type="ECO:0000259" key="3">
    <source>
        <dbReference type="PROSITE" id="PS50110"/>
    </source>
</evidence>
<reference evidence="4 5" key="1">
    <citation type="submission" date="2019-03" db="EMBL/GenBank/DDBJ databases">
        <title>Genomic Encyclopedia of Type Strains, Phase IV (KMG-IV): sequencing the most valuable type-strain genomes for metagenomic binning, comparative biology and taxonomic classification.</title>
        <authorList>
            <person name="Goeker M."/>
        </authorList>
    </citation>
    <scope>NUCLEOTIDE SEQUENCE [LARGE SCALE GENOMIC DNA]</scope>
    <source>
        <strain evidence="4 5">DSM 24179</strain>
    </source>
</reference>
<dbReference type="SMART" id="SM00448">
    <property type="entry name" value="REC"/>
    <property type="match status" value="1"/>
</dbReference>
<dbReference type="PROSITE" id="PS50110">
    <property type="entry name" value="RESPONSE_REGULATORY"/>
    <property type="match status" value="1"/>
</dbReference>
<dbReference type="AlphaFoldDB" id="A0A4R2GFR4"/>
<accession>A0A4R2GFR4</accession>
<proteinExistence type="predicted"/>
<dbReference type="RefSeq" id="WP_132434390.1">
    <property type="nucleotide sequence ID" value="NZ_SLWK01000010.1"/>
</dbReference>
<evidence type="ECO:0000313" key="4">
    <source>
        <dbReference type="EMBL" id="TCO07050.1"/>
    </source>
</evidence>
<sequence>MSEKIKVLYVDDEHLNVLLFEMNFSKKFDVVTGQDAFAGLDLLDKNPDIKVVISDMRMPEMNGLQFIDKAREKFSDKKYFILTGFDITPEIREALEKKIILKYFMKPFNMKEIEGAIYEVV</sequence>
<dbReference type="PANTHER" id="PTHR44591">
    <property type="entry name" value="STRESS RESPONSE REGULATOR PROTEIN 1"/>
    <property type="match status" value="1"/>
</dbReference>
<feature type="domain" description="Response regulatory" evidence="3">
    <location>
        <begin position="6"/>
        <end position="121"/>
    </location>
</feature>
<evidence type="ECO:0000256" key="1">
    <source>
        <dbReference type="ARBA" id="ARBA00022553"/>
    </source>
</evidence>
<dbReference type="EMBL" id="SLWK01000010">
    <property type="protein sequence ID" value="TCO07050.1"/>
    <property type="molecule type" value="Genomic_DNA"/>
</dbReference>
<dbReference type="InterPro" id="IPR011006">
    <property type="entry name" value="CheY-like_superfamily"/>
</dbReference>
<keyword evidence="1 2" id="KW-0597">Phosphoprotein</keyword>
<dbReference type="SUPFAM" id="SSF52172">
    <property type="entry name" value="CheY-like"/>
    <property type="match status" value="1"/>
</dbReference>
<organism evidence="4 5">
    <name type="scientific">Natronoflexus pectinivorans</name>
    <dbReference type="NCBI Taxonomy" id="682526"/>
    <lineage>
        <taxon>Bacteria</taxon>
        <taxon>Pseudomonadati</taxon>
        <taxon>Bacteroidota</taxon>
        <taxon>Bacteroidia</taxon>
        <taxon>Marinilabiliales</taxon>
        <taxon>Marinilabiliaceae</taxon>
        <taxon>Natronoflexus</taxon>
    </lineage>
</organism>
<keyword evidence="5" id="KW-1185">Reference proteome</keyword>
<dbReference type="InterPro" id="IPR001789">
    <property type="entry name" value="Sig_transdc_resp-reg_receiver"/>
</dbReference>
<dbReference type="Proteomes" id="UP000295221">
    <property type="component" value="Unassembled WGS sequence"/>
</dbReference>
<feature type="modified residue" description="4-aspartylphosphate" evidence="2">
    <location>
        <position position="55"/>
    </location>
</feature>
<evidence type="ECO:0000313" key="5">
    <source>
        <dbReference type="Proteomes" id="UP000295221"/>
    </source>
</evidence>
<protein>
    <submittedName>
        <fullName evidence="4">Response regulator receiver domain-containing protein</fullName>
    </submittedName>
</protein>
<gene>
    <name evidence="4" type="ORF">EV194_11049</name>
</gene>
<dbReference type="Pfam" id="PF00072">
    <property type="entry name" value="Response_reg"/>
    <property type="match status" value="1"/>
</dbReference>
<dbReference type="GO" id="GO:0000160">
    <property type="term" value="P:phosphorelay signal transduction system"/>
    <property type="evidence" value="ECO:0007669"/>
    <property type="project" value="InterPro"/>
</dbReference>
<dbReference type="InterPro" id="IPR050595">
    <property type="entry name" value="Bact_response_regulator"/>
</dbReference>
<dbReference type="OrthoDB" id="9789181at2"/>
<dbReference type="Gene3D" id="3.40.50.2300">
    <property type="match status" value="1"/>
</dbReference>
<dbReference type="PANTHER" id="PTHR44591:SF19">
    <property type="entry name" value="TWO-COMPONENT RESPONSE REGULATOR-RELATED"/>
    <property type="match status" value="1"/>
</dbReference>
<comment type="caution">
    <text evidence="4">The sequence shown here is derived from an EMBL/GenBank/DDBJ whole genome shotgun (WGS) entry which is preliminary data.</text>
</comment>
<evidence type="ECO:0000256" key="2">
    <source>
        <dbReference type="PROSITE-ProRule" id="PRU00169"/>
    </source>
</evidence>
<name>A0A4R2GFR4_9BACT</name>